<dbReference type="OrthoDB" id="9923532at2"/>
<evidence type="ECO:0000313" key="2">
    <source>
        <dbReference type="Proteomes" id="UP000298631"/>
    </source>
</evidence>
<dbReference type="Pfam" id="PF05119">
    <property type="entry name" value="Terminase_4"/>
    <property type="match status" value="1"/>
</dbReference>
<keyword evidence="1" id="KW-0614">Plasmid</keyword>
<dbReference type="KEGG" id="pseb:EOK75_17255"/>
<geneLocation type="plasmid" evidence="1 2">
    <name>unnamed1</name>
</geneLocation>
<dbReference type="Proteomes" id="UP000298631">
    <property type="component" value="Plasmid unnamed1"/>
</dbReference>
<protein>
    <submittedName>
        <fullName evidence="1">P27 family phage terminase small subunit</fullName>
    </submittedName>
</protein>
<gene>
    <name evidence="1" type="ORF">EOK75_17255</name>
</gene>
<organism evidence="1 2">
    <name type="scientific">Pseudorhodobacter turbinis</name>
    <dbReference type="NCBI Taxonomy" id="2500533"/>
    <lineage>
        <taxon>Bacteria</taxon>
        <taxon>Pseudomonadati</taxon>
        <taxon>Pseudomonadota</taxon>
        <taxon>Alphaproteobacteria</taxon>
        <taxon>Rhodobacterales</taxon>
        <taxon>Paracoccaceae</taxon>
        <taxon>Pseudorhodobacter</taxon>
    </lineage>
</organism>
<accession>A0A4P8EJU5</accession>
<proteinExistence type="predicted"/>
<name>A0A4P8EJU5_9RHOB</name>
<dbReference type="RefSeq" id="WP_137195255.1">
    <property type="nucleotide sequence ID" value="NZ_CP039965.1"/>
</dbReference>
<evidence type="ECO:0000313" key="1">
    <source>
        <dbReference type="EMBL" id="QCO57461.1"/>
    </source>
</evidence>
<dbReference type="InterPro" id="IPR006448">
    <property type="entry name" value="Phage_term_ssu_P27"/>
</dbReference>
<reference evidence="1 2" key="1">
    <citation type="submission" date="2019-05" db="EMBL/GenBank/DDBJ databases">
        <title>Pseudorhodobacter turbinis sp. nov., isolated from the gut of the Korean turban shell.</title>
        <authorList>
            <person name="Jeong Y.-S."/>
            <person name="Kang W.-R."/>
            <person name="Bae J.-W."/>
        </authorList>
    </citation>
    <scope>NUCLEOTIDE SEQUENCE [LARGE SCALE GENOMIC DNA]</scope>
    <source>
        <strain evidence="1 2">S12M18</strain>
        <plasmid evidence="1 2">unnamed1</plasmid>
    </source>
</reference>
<keyword evidence="2" id="KW-1185">Reference proteome</keyword>
<sequence length="164" mass="18520">MAGKKGRSGGSNRKSIAEHELDGTYIAARHDKVLVPEKDRAKVKPQNHLLQPNPNVNREEVFDWFAEILNEQGMTHEVDTILLSQLVELYSIYTDALAYYKSDPEAVIGRKPAYSIALETGREIRIIMAEFRLTPISRLIDATSLNEKVEHDPIGDFMNARSVN</sequence>
<dbReference type="EMBL" id="CP039965">
    <property type="protein sequence ID" value="QCO57461.1"/>
    <property type="molecule type" value="Genomic_DNA"/>
</dbReference>
<dbReference type="AlphaFoldDB" id="A0A4P8EJU5"/>